<dbReference type="PANTHER" id="PTHR43081:SF11">
    <property type="entry name" value="BLR2264 PROTEIN"/>
    <property type="match status" value="1"/>
</dbReference>
<evidence type="ECO:0000313" key="2">
    <source>
        <dbReference type="EMBL" id="GGD04093.1"/>
    </source>
</evidence>
<gene>
    <name evidence="2" type="ORF">GCM10011335_03620</name>
</gene>
<accession>A0A917D7N1</accession>
<dbReference type="AlphaFoldDB" id="A0A917D7N1"/>
<dbReference type="Gene3D" id="3.30.70.1230">
    <property type="entry name" value="Nucleotide cyclase"/>
    <property type="match status" value="1"/>
</dbReference>
<keyword evidence="3" id="KW-1185">Reference proteome</keyword>
<evidence type="ECO:0000313" key="3">
    <source>
        <dbReference type="Proteomes" id="UP000613160"/>
    </source>
</evidence>
<sequence length="425" mass="45862">MSTDTLVEGIGDWLIEQALADSPFPGTFRQLCLKLQSIGIPVVRARVTWPTLHPLFRAETLLWHQDEDLEFQQFNHQDRESEAWLQSPIRWMLEKDVTVMRRRLTGSDPQLDFALMRELAAGGFTDFLGIRTSFTGGRPALRPDGRADFGLYVTWVTERPSGFSDGDIGALQRLQRSFAVACKTAIQPRMTANITDAYLGPTVARQVLSGQIQLGSGSRTLALVWYSDLRDSTHSSETLDEASYLALLNAYFGCVAEAAIEAGGEVLAFIGDAVLAIFPIKGHSCETGETLDDVVRAATFAAHRARAAAAILNEGRRAAGQAPITFGIAMNIGEVMFGNVGIPRRLSFSIVGPTVNEVARIEKMTKTLGAGVLATRAVAETDPAAWVSVGEHPLVGLENPVELYAMIEAPAEGRPALAAPVGGVG</sequence>
<dbReference type="PROSITE" id="PS50125">
    <property type="entry name" value="GUANYLATE_CYCLASE_2"/>
    <property type="match status" value="1"/>
</dbReference>
<evidence type="ECO:0000259" key="1">
    <source>
        <dbReference type="PROSITE" id="PS50125"/>
    </source>
</evidence>
<dbReference type="InterPro" id="IPR001054">
    <property type="entry name" value="A/G_cyclase"/>
</dbReference>
<dbReference type="EMBL" id="BMJJ01000001">
    <property type="protein sequence ID" value="GGD04093.1"/>
    <property type="molecule type" value="Genomic_DNA"/>
</dbReference>
<organism evidence="2 3">
    <name type="scientific">Aureimonas glaciei</name>
    <dbReference type="NCBI Taxonomy" id="1776957"/>
    <lineage>
        <taxon>Bacteria</taxon>
        <taxon>Pseudomonadati</taxon>
        <taxon>Pseudomonadota</taxon>
        <taxon>Alphaproteobacteria</taxon>
        <taxon>Hyphomicrobiales</taxon>
        <taxon>Aurantimonadaceae</taxon>
        <taxon>Aureimonas</taxon>
    </lineage>
</organism>
<name>A0A917D7N1_9HYPH</name>
<reference evidence="2" key="1">
    <citation type="journal article" date="2014" name="Int. J. Syst. Evol. Microbiol.">
        <title>Complete genome sequence of Corynebacterium casei LMG S-19264T (=DSM 44701T), isolated from a smear-ripened cheese.</title>
        <authorList>
            <consortium name="US DOE Joint Genome Institute (JGI-PGF)"/>
            <person name="Walter F."/>
            <person name="Albersmeier A."/>
            <person name="Kalinowski J."/>
            <person name="Ruckert C."/>
        </authorList>
    </citation>
    <scope>NUCLEOTIDE SEQUENCE</scope>
    <source>
        <strain evidence="2">CGMCC 1.15493</strain>
    </source>
</reference>
<feature type="domain" description="Guanylate cyclase" evidence="1">
    <location>
        <begin position="223"/>
        <end position="362"/>
    </location>
</feature>
<protein>
    <submittedName>
        <fullName evidence="2">Adenylate cyclase</fullName>
    </submittedName>
</protein>
<dbReference type="Proteomes" id="UP000613160">
    <property type="component" value="Unassembled WGS sequence"/>
</dbReference>
<dbReference type="InterPro" id="IPR029787">
    <property type="entry name" value="Nucleotide_cyclase"/>
</dbReference>
<dbReference type="InterPro" id="IPR050697">
    <property type="entry name" value="Adenylyl/Guanylyl_Cyclase_3/4"/>
</dbReference>
<dbReference type="RefSeq" id="WP_188848839.1">
    <property type="nucleotide sequence ID" value="NZ_BMJJ01000001.1"/>
</dbReference>
<dbReference type="GO" id="GO:0006171">
    <property type="term" value="P:cAMP biosynthetic process"/>
    <property type="evidence" value="ECO:0007669"/>
    <property type="project" value="TreeGrafter"/>
</dbReference>
<dbReference type="GO" id="GO:0004016">
    <property type="term" value="F:adenylate cyclase activity"/>
    <property type="evidence" value="ECO:0007669"/>
    <property type="project" value="UniProtKB-ARBA"/>
</dbReference>
<dbReference type="SUPFAM" id="SSF55073">
    <property type="entry name" value="Nucleotide cyclase"/>
    <property type="match status" value="1"/>
</dbReference>
<proteinExistence type="predicted"/>
<reference evidence="2" key="2">
    <citation type="submission" date="2020-09" db="EMBL/GenBank/DDBJ databases">
        <authorList>
            <person name="Sun Q."/>
            <person name="Zhou Y."/>
        </authorList>
    </citation>
    <scope>NUCLEOTIDE SEQUENCE</scope>
    <source>
        <strain evidence="2">CGMCC 1.15493</strain>
    </source>
</reference>
<comment type="caution">
    <text evidence="2">The sequence shown here is derived from an EMBL/GenBank/DDBJ whole genome shotgun (WGS) entry which is preliminary data.</text>
</comment>
<dbReference type="CDD" id="cd07302">
    <property type="entry name" value="CHD"/>
    <property type="match status" value="1"/>
</dbReference>
<dbReference type="GO" id="GO:0035556">
    <property type="term" value="P:intracellular signal transduction"/>
    <property type="evidence" value="ECO:0007669"/>
    <property type="project" value="InterPro"/>
</dbReference>
<dbReference type="PANTHER" id="PTHR43081">
    <property type="entry name" value="ADENYLATE CYCLASE, TERMINAL-DIFFERENTIATION SPECIFIC-RELATED"/>
    <property type="match status" value="1"/>
</dbReference>